<feature type="chain" id="PRO_5011613447" evidence="3">
    <location>
        <begin position="25"/>
        <end position="224"/>
    </location>
</feature>
<dbReference type="Gene3D" id="2.30.180.10">
    <property type="entry name" value="FAS1 domain"/>
    <property type="match status" value="1"/>
</dbReference>
<keyword evidence="1 3" id="KW-0732">Signal</keyword>
<evidence type="ECO:0000256" key="2">
    <source>
        <dbReference type="SAM" id="MobiDB-lite"/>
    </source>
</evidence>
<evidence type="ECO:0000256" key="1">
    <source>
        <dbReference type="ARBA" id="ARBA00022729"/>
    </source>
</evidence>
<gene>
    <name evidence="5" type="ORF">SAMN05444716_101478</name>
</gene>
<dbReference type="PROSITE" id="PS50213">
    <property type="entry name" value="FAS1"/>
    <property type="match status" value="1"/>
</dbReference>
<dbReference type="GO" id="GO:0005615">
    <property type="term" value="C:extracellular space"/>
    <property type="evidence" value="ECO:0007669"/>
    <property type="project" value="TreeGrafter"/>
</dbReference>
<feature type="compositionally biased region" description="Gly residues" evidence="2">
    <location>
        <begin position="44"/>
        <end position="56"/>
    </location>
</feature>
<accession>A0A1I6PFZ6</accession>
<feature type="signal peptide" evidence="3">
    <location>
        <begin position="1"/>
        <end position="24"/>
    </location>
</feature>
<dbReference type="SUPFAM" id="SSF82153">
    <property type="entry name" value="FAS1 domain"/>
    <property type="match status" value="1"/>
</dbReference>
<dbReference type="STRING" id="1176198.SAMN05444716_101478"/>
<dbReference type="Proteomes" id="UP000198873">
    <property type="component" value="Unassembled WGS sequence"/>
</dbReference>
<dbReference type="Pfam" id="PF02469">
    <property type="entry name" value="Fasciclin"/>
    <property type="match status" value="1"/>
</dbReference>
<dbReference type="GO" id="GO:0030198">
    <property type="term" value="P:extracellular matrix organization"/>
    <property type="evidence" value="ECO:0007669"/>
    <property type="project" value="TreeGrafter"/>
</dbReference>
<dbReference type="InterPro" id="IPR000782">
    <property type="entry name" value="FAS1_domain"/>
</dbReference>
<dbReference type="SMART" id="SM00554">
    <property type="entry name" value="FAS1"/>
    <property type="match status" value="1"/>
</dbReference>
<dbReference type="GO" id="GO:0007155">
    <property type="term" value="P:cell adhesion"/>
    <property type="evidence" value="ECO:0007669"/>
    <property type="project" value="TreeGrafter"/>
</dbReference>
<feature type="region of interest" description="Disordered" evidence="2">
    <location>
        <begin position="28"/>
        <end position="81"/>
    </location>
</feature>
<dbReference type="InterPro" id="IPR036378">
    <property type="entry name" value="FAS1_dom_sf"/>
</dbReference>
<dbReference type="InterPro" id="IPR050904">
    <property type="entry name" value="Adhesion/Biosynth-related"/>
</dbReference>
<dbReference type="PANTHER" id="PTHR10900:SF77">
    <property type="entry name" value="FI19380P1"/>
    <property type="match status" value="1"/>
</dbReference>
<evidence type="ECO:0000259" key="4">
    <source>
        <dbReference type="PROSITE" id="PS50213"/>
    </source>
</evidence>
<dbReference type="AlphaFoldDB" id="A0A1I6PFZ6"/>
<reference evidence="6" key="1">
    <citation type="submission" date="2016-10" db="EMBL/GenBank/DDBJ databases">
        <authorList>
            <person name="Varghese N."/>
            <person name="Submissions S."/>
        </authorList>
    </citation>
    <scope>NUCLEOTIDE SEQUENCE [LARGE SCALE GENOMIC DNA]</scope>
    <source>
        <strain evidence="6">CGMCC 4.7047</strain>
    </source>
</reference>
<dbReference type="FunFam" id="2.30.180.10:FF:000019">
    <property type="entry name" value="Cell surface lipoprotein"/>
    <property type="match status" value="1"/>
</dbReference>
<organism evidence="5 6">
    <name type="scientific">Streptomyces harbinensis</name>
    <dbReference type="NCBI Taxonomy" id="1176198"/>
    <lineage>
        <taxon>Bacteria</taxon>
        <taxon>Bacillati</taxon>
        <taxon>Actinomycetota</taxon>
        <taxon>Actinomycetes</taxon>
        <taxon>Kitasatosporales</taxon>
        <taxon>Streptomycetaceae</taxon>
        <taxon>Streptomyces</taxon>
    </lineage>
</organism>
<sequence length="224" mass="22171">MRINRIRRAAVAVSAAAVLPLSLAACSSDDNGGNDAAENTESSTGGGAEEGAGGDAGSDAPEGGMDNAAQPFGPACAATPAEGPGSFDGMALDPVATAASNNEALTTLVGAVDAAGLVDTLNDAQDITVFAPVNDAFAAIPEEDLNAVLADEELLTGVLTYHVVGERIAPEQLADGTFDTLQGGTVTTAGSGESFTVNDEAAVVCGNVQTANATVYLIDTVLMP</sequence>
<dbReference type="GO" id="GO:0050839">
    <property type="term" value="F:cell adhesion molecule binding"/>
    <property type="evidence" value="ECO:0007669"/>
    <property type="project" value="TreeGrafter"/>
</dbReference>
<dbReference type="PROSITE" id="PS51257">
    <property type="entry name" value="PROKAR_LIPOPROTEIN"/>
    <property type="match status" value="1"/>
</dbReference>
<evidence type="ECO:0000313" key="5">
    <source>
        <dbReference type="EMBL" id="SFS39090.1"/>
    </source>
</evidence>
<evidence type="ECO:0000313" key="6">
    <source>
        <dbReference type="Proteomes" id="UP000198873"/>
    </source>
</evidence>
<evidence type="ECO:0000256" key="3">
    <source>
        <dbReference type="SAM" id="SignalP"/>
    </source>
</evidence>
<protein>
    <submittedName>
        <fullName evidence="5">Uncaracterized surface protein containing fasciclin (FAS1) repeats</fullName>
    </submittedName>
</protein>
<dbReference type="PANTHER" id="PTHR10900">
    <property type="entry name" value="PERIOSTIN-RELATED"/>
    <property type="match status" value="1"/>
</dbReference>
<keyword evidence="6" id="KW-1185">Reference proteome</keyword>
<dbReference type="RefSeq" id="WP_019432444.1">
    <property type="nucleotide sequence ID" value="NZ_FPAB01000001.1"/>
</dbReference>
<feature type="domain" description="FAS1" evidence="4">
    <location>
        <begin position="92"/>
        <end position="222"/>
    </location>
</feature>
<name>A0A1I6PFZ6_9ACTN</name>
<proteinExistence type="predicted"/>
<dbReference type="GO" id="GO:0031012">
    <property type="term" value="C:extracellular matrix"/>
    <property type="evidence" value="ECO:0007669"/>
    <property type="project" value="TreeGrafter"/>
</dbReference>
<dbReference type="EMBL" id="FPAB01000001">
    <property type="protein sequence ID" value="SFS39090.1"/>
    <property type="molecule type" value="Genomic_DNA"/>
</dbReference>